<name>A0A3A2ZP92_9EURO</name>
<dbReference type="Pfam" id="PF14420">
    <property type="entry name" value="Clr5"/>
    <property type="match status" value="1"/>
</dbReference>
<dbReference type="AlphaFoldDB" id="A0A3A2ZP92"/>
<evidence type="ECO:0000259" key="2">
    <source>
        <dbReference type="Pfam" id="PF14420"/>
    </source>
</evidence>
<proteinExistence type="predicted"/>
<evidence type="ECO:0000313" key="4">
    <source>
        <dbReference type="Proteomes" id="UP000266188"/>
    </source>
</evidence>
<feature type="region of interest" description="Disordered" evidence="1">
    <location>
        <begin position="42"/>
        <end position="95"/>
    </location>
</feature>
<dbReference type="InterPro" id="IPR025676">
    <property type="entry name" value="Clr5_dom"/>
</dbReference>
<keyword evidence="4" id="KW-1185">Reference proteome</keyword>
<dbReference type="Proteomes" id="UP000266188">
    <property type="component" value="Unassembled WGS sequence"/>
</dbReference>
<protein>
    <recommendedName>
        <fullName evidence="2">Clr5 domain-containing protein</fullName>
    </recommendedName>
</protein>
<organism evidence="3 4">
    <name type="scientific">Aspergillus sclerotialis</name>
    <dbReference type="NCBI Taxonomy" id="2070753"/>
    <lineage>
        <taxon>Eukaryota</taxon>
        <taxon>Fungi</taxon>
        <taxon>Dikarya</taxon>
        <taxon>Ascomycota</taxon>
        <taxon>Pezizomycotina</taxon>
        <taxon>Eurotiomycetes</taxon>
        <taxon>Eurotiomycetidae</taxon>
        <taxon>Eurotiales</taxon>
        <taxon>Aspergillaceae</taxon>
        <taxon>Aspergillus</taxon>
        <taxon>Aspergillus subgen. Polypaecilum</taxon>
    </lineage>
</organism>
<comment type="caution">
    <text evidence="3">The sequence shown here is derived from an EMBL/GenBank/DDBJ whole genome shotgun (WGS) entry which is preliminary data.</text>
</comment>
<accession>A0A3A2ZP92</accession>
<sequence length="273" mass="30386">MKHTIPSDIWEGKKALITKLYKDEEWPLKQVIKQIRSADFNPSETQLRSRLKKWRVTKSSRQTRKPRNDQKCISDDDSGIQENIPQTSPRVPTVPLVNGPEWCTAYEDHMQQTAIPGIASANDRHQDPTLQQSALQLQLQDNESCMPLQLPKGQPSLASYNPTNAPRRADCVLASTAPLPITHNYPNTGYSTPLSSSVQSLLPAIPSSTATGHQADFVDSRVLESVSQWYSQPLTTASQIEWAPLYTCTGLEAAMTSEGLQDQEMQTECLQGL</sequence>
<reference evidence="4" key="1">
    <citation type="submission" date="2017-02" db="EMBL/GenBank/DDBJ databases">
        <authorList>
            <person name="Tafer H."/>
            <person name="Lopandic K."/>
        </authorList>
    </citation>
    <scope>NUCLEOTIDE SEQUENCE [LARGE SCALE GENOMIC DNA]</scope>
    <source>
        <strain evidence="4">CBS 366.77</strain>
    </source>
</reference>
<evidence type="ECO:0000313" key="3">
    <source>
        <dbReference type="EMBL" id="RJE19715.1"/>
    </source>
</evidence>
<feature type="compositionally biased region" description="Polar residues" evidence="1">
    <location>
        <begin position="80"/>
        <end position="90"/>
    </location>
</feature>
<evidence type="ECO:0000256" key="1">
    <source>
        <dbReference type="SAM" id="MobiDB-lite"/>
    </source>
</evidence>
<dbReference type="EMBL" id="MVGC01000377">
    <property type="protein sequence ID" value="RJE19715.1"/>
    <property type="molecule type" value="Genomic_DNA"/>
</dbReference>
<feature type="compositionally biased region" description="Basic residues" evidence="1">
    <location>
        <begin position="49"/>
        <end position="65"/>
    </location>
</feature>
<dbReference type="OrthoDB" id="5308957at2759"/>
<gene>
    <name evidence="3" type="ORF">PHISCL_07950</name>
</gene>
<feature type="domain" description="Clr5" evidence="2">
    <location>
        <begin position="8"/>
        <end position="58"/>
    </location>
</feature>